<accession>A0A820IX60</accession>
<evidence type="ECO:0000313" key="1">
    <source>
        <dbReference type="EMBL" id="CAF4317427.1"/>
    </source>
</evidence>
<protein>
    <submittedName>
        <fullName evidence="1">Uncharacterized protein</fullName>
    </submittedName>
</protein>
<dbReference type="Proteomes" id="UP000663866">
    <property type="component" value="Unassembled WGS sequence"/>
</dbReference>
<organism evidence="1 3">
    <name type="scientific">Rotaria magnacalcarata</name>
    <dbReference type="NCBI Taxonomy" id="392030"/>
    <lineage>
        <taxon>Eukaryota</taxon>
        <taxon>Metazoa</taxon>
        <taxon>Spiralia</taxon>
        <taxon>Gnathifera</taxon>
        <taxon>Rotifera</taxon>
        <taxon>Eurotatoria</taxon>
        <taxon>Bdelloidea</taxon>
        <taxon>Philodinida</taxon>
        <taxon>Philodinidae</taxon>
        <taxon>Rotaria</taxon>
    </lineage>
</organism>
<reference evidence="1" key="1">
    <citation type="submission" date="2021-02" db="EMBL/GenBank/DDBJ databases">
        <authorList>
            <person name="Nowell W R."/>
        </authorList>
    </citation>
    <scope>NUCLEOTIDE SEQUENCE</scope>
</reference>
<dbReference type="Proteomes" id="UP000663842">
    <property type="component" value="Unassembled WGS sequence"/>
</dbReference>
<proteinExistence type="predicted"/>
<gene>
    <name evidence="2" type="ORF">OVN521_LOCUS34588</name>
    <name evidence="1" type="ORF">UXM345_LOCUS34274</name>
</gene>
<evidence type="ECO:0000313" key="3">
    <source>
        <dbReference type="Proteomes" id="UP000663842"/>
    </source>
</evidence>
<dbReference type="AlphaFoldDB" id="A0A820IX60"/>
<name>A0A820IX60_9BILA</name>
<comment type="caution">
    <text evidence="1">The sequence shown here is derived from an EMBL/GenBank/DDBJ whole genome shotgun (WGS) entry which is preliminary data.</text>
</comment>
<keyword evidence="4" id="KW-1185">Reference proteome</keyword>
<evidence type="ECO:0000313" key="2">
    <source>
        <dbReference type="EMBL" id="CAF4395976.1"/>
    </source>
</evidence>
<evidence type="ECO:0000313" key="4">
    <source>
        <dbReference type="Proteomes" id="UP000663866"/>
    </source>
</evidence>
<sequence>MTVYDLDTVKYDSIDEDRIRSAANGIVTGAVNVATDWFHAYVSVERLLTVILNADFGLMKIKKV</sequence>
<feature type="non-terminal residue" evidence="1">
    <location>
        <position position="1"/>
    </location>
</feature>
<dbReference type="EMBL" id="CAJOBG010040241">
    <property type="protein sequence ID" value="CAF4395976.1"/>
    <property type="molecule type" value="Genomic_DNA"/>
</dbReference>
<dbReference type="EMBL" id="CAJOBF010012349">
    <property type="protein sequence ID" value="CAF4317427.1"/>
    <property type="molecule type" value="Genomic_DNA"/>
</dbReference>